<evidence type="ECO:0000313" key="3">
    <source>
        <dbReference type="Proteomes" id="UP000183832"/>
    </source>
</evidence>
<feature type="compositionally biased region" description="Polar residues" evidence="1">
    <location>
        <begin position="65"/>
        <end position="81"/>
    </location>
</feature>
<evidence type="ECO:0000313" key="2">
    <source>
        <dbReference type="EMBL" id="CRK86636.1"/>
    </source>
</evidence>
<accession>A0A1J1HGU9</accession>
<proteinExistence type="predicted"/>
<dbReference type="Proteomes" id="UP000183832">
    <property type="component" value="Unassembled WGS sequence"/>
</dbReference>
<dbReference type="EMBL" id="CVRI01000002">
    <property type="protein sequence ID" value="CRK86636.1"/>
    <property type="molecule type" value="Genomic_DNA"/>
</dbReference>
<organism evidence="2 3">
    <name type="scientific">Clunio marinus</name>
    <dbReference type="NCBI Taxonomy" id="568069"/>
    <lineage>
        <taxon>Eukaryota</taxon>
        <taxon>Metazoa</taxon>
        <taxon>Ecdysozoa</taxon>
        <taxon>Arthropoda</taxon>
        <taxon>Hexapoda</taxon>
        <taxon>Insecta</taxon>
        <taxon>Pterygota</taxon>
        <taxon>Neoptera</taxon>
        <taxon>Endopterygota</taxon>
        <taxon>Diptera</taxon>
        <taxon>Nematocera</taxon>
        <taxon>Chironomoidea</taxon>
        <taxon>Chironomidae</taxon>
        <taxon>Clunio</taxon>
    </lineage>
</organism>
<sequence>MLIAVITDNRNLSHTVSEERLITSSFLTSFDDIWQCNRLEKGINKQNVQCRQQQLKISGEKSRESGPSLNPSSLRSGVTIHSQREKKGQKTFTSKRFEYY</sequence>
<keyword evidence="3" id="KW-1185">Reference proteome</keyword>
<dbReference type="AlphaFoldDB" id="A0A1J1HGU9"/>
<reference evidence="2 3" key="1">
    <citation type="submission" date="2015-04" db="EMBL/GenBank/DDBJ databases">
        <authorList>
            <person name="Syromyatnikov M.Y."/>
            <person name="Popov V.N."/>
        </authorList>
    </citation>
    <scope>NUCLEOTIDE SEQUENCE [LARGE SCALE GENOMIC DNA]</scope>
</reference>
<name>A0A1J1HGU9_9DIPT</name>
<evidence type="ECO:0000256" key="1">
    <source>
        <dbReference type="SAM" id="MobiDB-lite"/>
    </source>
</evidence>
<feature type="region of interest" description="Disordered" evidence="1">
    <location>
        <begin position="54"/>
        <end position="100"/>
    </location>
</feature>
<gene>
    <name evidence="2" type="ORF">CLUMA_CG000472</name>
</gene>
<protein>
    <submittedName>
        <fullName evidence="2">CLUMA_CG000472, isoform A</fullName>
    </submittedName>
</protein>